<evidence type="ECO:0000313" key="2">
    <source>
        <dbReference type="EMBL" id="PVH26053.1"/>
    </source>
</evidence>
<keyword evidence="1" id="KW-0472">Membrane</keyword>
<feature type="transmembrane region" description="Helical" evidence="1">
    <location>
        <begin position="73"/>
        <end position="91"/>
    </location>
</feature>
<keyword evidence="1" id="KW-1133">Transmembrane helix</keyword>
<protein>
    <submittedName>
        <fullName evidence="2">Uncharacterized protein</fullName>
    </submittedName>
</protein>
<organism evidence="2 3">
    <name type="scientific">Sphingobacterium corticibacter</name>
    <dbReference type="NCBI Taxonomy" id="2171749"/>
    <lineage>
        <taxon>Bacteria</taxon>
        <taxon>Pseudomonadati</taxon>
        <taxon>Bacteroidota</taxon>
        <taxon>Sphingobacteriia</taxon>
        <taxon>Sphingobacteriales</taxon>
        <taxon>Sphingobacteriaceae</taxon>
        <taxon>Sphingobacterium</taxon>
    </lineage>
</organism>
<dbReference type="Proteomes" id="UP000245627">
    <property type="component" value="Unassembled WGS sequence"/>
</dbReference>
<accession>A0A2T8HKZ4</accession>
<evidence type="ECO:0000256" key="1">
    <source>
        <dbReference type="SAM" id="Phobius"/>
    </source>
</evidence>
<dbReference type="EMBL" id="QDKG01000001">
    <property type="protein sequence ID" value="PVH26053.1"/>
    <property type="molecule type" value="Genomic_DNA"/>
</dbReference>
<gene>
    <name evidence="2" type="ORF">DC487_00045</name>
</gene>
<keyword evidence="3" id="KW-1185">Reference proteome</keyword>
<evidence type="ECO:0000313" key="3">
    <source>
        <dbReference type="Proteomes" id="UP000245627"/>
    </source>
</evidence>
<feature type="transmembrane region" description="Helical" evidence="1">
    <location>
        <begin position="27"/>
        <end position="53"/>
    </location>
</feature>
<comment type="caution">
    <text evidence="2">The sequence shown here is derived from an EMBL/GenBank/DDBJ whole genome shotgun (WGS) entry which is preliminary data.</text>
</comment>
<proteinExistence type="predicted"/>
<name>A0A2T8HKZ4_9SPHI</name>
<dbReference type="AlphaFoldDB" id="A0A2T8HKZ4"/>
<reference evidence="2 3" key="1">
    <citation type="submission" date="2018-04" db="EMBL/GenBank/DDBJ databases">
        <title>Sphingobacterium cortibacter sp. nov.</title>
        <authorList>
            <person name="Li Y."/>
        </authorList>
    </citation>
    <scope>NUCLEOTIDE SEQUENCE [LARGE SCALE GENOMIC DNA]</scope>
    <source>
        <strain evidence="2 3">2c-3</strain>
    </source>
</reference>
<sequence length="295" mass="34380">MLIALLFILLVSSLVYAWYIHTQDDGLPIFITRILLPLAVGAAISSVLVSYLYQKNNFYVLLLPAERYAAHRFVLTFILTATAIVLFQPLFTSIRYNVGKVLHLQSVEEMPAYEQPTFLSLGEWHVDRMRVIPIHTYENGKGWNYNKVHLKSLFLLPIFSQKNAYQNAAKAWLAFKYENTISKEEFARNKGRPYFEQSLSHFKKINVGAFLYFELYDQGTEKQVLTQLARNHSYFKSSYSAVYQGNSVDRDWISLRYFVYTLLGFLLVVVPIYWLIIRYLIAIDGDDEQSLRHIE</sequence>
<feature type="transmembrane region" description="Helical" evidence="1">
    <location>
        <begin position="257"/>
        <end position="276"/>
    </location>
</feature>
<keyword evidence="1" id="KW-0812">Transmembrane</keyword>